<name>A0A2S6CQL4_9CYAN</name>
<evidence type="ECO:0000313" key="1">
    <source>
        <dbReference type="EMBL" id="PPJ61910.1"/>
    </source>
</evidence>
<dbReference type="OrthoDB" id="512111at2"/>
<evidence type="ECO:0000313" key="2">
    <source>
        <dbReference type="Proteomes" id="UP000239589"/>
    </source>
</evidence>
<protein>
    <submittedName>
        <fullName evidence="1">Uncharacterized protein</fullName>
    </submittedName>
</protein>
<gene>
    <name evidence="1" type="ORF">CUN59_18325</name>
</gene>
<dbReference type="AlphaFoldDB" id="A0A2S6CQL4"/>
<dbReference type="RefSeq" id="WP_104389196.1">
    <property type="nucleotide sequence ID" value="NZ_PGEM01000158.1"/>
</dbReference>
<comment type="caution">
    <text evidence="1">The sequence shown here is derived from an EMBL/GenBank/DDBJ whole genome shotgun (WGS) entry which is preliminary data.</text>
</comment>
<keyword evidence="2" id="KW-1185">Reference proteome</keyword>
<accession>A0A2S6CQL4</accession>
<organism evidence="1 2">
    <name type="scientific">Cuspidothrix issatschenkoi CHARLIE-1</name>
    <dbReference type="NCBI Taxonomy" id="2052836"/>
    <lineage>
        <taxon>Bacteria</taxon>
        <taxon>Bacillati</taxon>
        <taxon>Cyanobacteriota</taxon>
        <taxon>Cyanophyceae</taxon>
        <taxon>Nostocales</taxon>
        <taxon>Aphanizomenonaceae</taxon>
        <taxon>Cuspidothrix</taxon>
    </lineage>
</organism>
<sequence>MLRIQLPTAIDFNPAIVAKDQDEQPILMIDVRFSGMYSSPDLNILKMEQYQHIPFLMFVNSHVMRIFKSPTFAEVARFDTKKVLGYYNPKSIEGIIYQSTLITLTQSWLRDLAYHWKSENPPYIEEMKEIGLFTLLFDGTTEELELL</sequence>
<dbReference type="Proteomes" id="UP000239589">
    <property type="component" value="Unassembled WGS sequence"/>
</dbReference>
<proteinExistence type="predicted"/>
<reference evidence="1 2" key="1">
    <citation type="submission" date="2018-02" db="EMBL/GenBank/DDBJ databases">
        <title>Discovery of a pederin family compound in a non-symbiotic bloom-forming cyanobacterium.</title>
        <authorList>
            <person name="Kust A."/>
            <person name="Mares J."/>
            <person name="Jokela J."/>
            <person name="Urajova P."/>
            <person name="Hajek J."/>
            <person name="Saurav K."/>
            <person name="Voracova K."/>
            <person name="Fewer D.P."/>
            <person name="Haapaniemi E."/>
            <person name="Permi P."/>
            <person name="Rehakova K."/>
            <person name="Sivonen K."/>
            <person name="Hrouzek P."/>
        </authorList>
    </citation>
    <scope>NUCLEOTIDE SEQUENCE [LARGE SCALE GENOMIC DNA]</scope>
    <source>
        <strain evidence="1 2">CHARLIE-1</strain>
    </source>
</reference>
<dbReference type="EMBL" id="PGEM01000158">
    <property type="protein sequence ID" value="PPJ61910.1"/>
    <property type="molecule type" value="Genomic_DNA"/>
</dbReference>